<evidence type="ECO:0000256" key="8">
    <source>
        <dbReference type="ARBA" id="ARBA00023242"/>
    </source>
</evidence>
<keyword evidence="6" id="KW-0597">Phosphoprotein</keyword>
<dbReference type="GO" id="GO:0000493">
    <property type="term" value="P:box H/ACA snoRNP assembly"/>
    <property type="evidence" value="ECO:0007669"/>
    <property type="project" value="InterPro"/>
</dbReference>
<evidence type="ECO:0000313" key="10">
    <source>
        <dbReference type="EMBL" id="KAK2587951.1"/>
    </source>
</evidence>
<feature type="compositionally biased region" description="Basic and acidic residues" evidence="9">
    <location>
        <begin position="379"/>
        <end position="388"/>
    </location>
</feature>
<feature type="compositionally biased region" description="Low complexity" evidence="9">
    <location>
        <begin position="187"/>
        <end position="202"/>
    </location>
</feature>
<feature type="compositionally biased region" description="Basic and acidic residues" evidence="9">
    <location>
        <begin position="221"/>
        <end position="231"/>
    </location>
</feature>
<keyword evidence="8" id="KW-0539">Nucleus</keyword>
<protein>
    <recommendedName>
        <fullName evidence="3">H/ACA ribonucleoprotein complex non-core subunit NAF1</fullName>
    </recommendedName>
</protein>
<dbReference type="Proteomes" id="UP001258017">
    <property type="component" value="Unassembled WGS sequence"/>
</dbReference>
<reference evidence="10" key="1">
    <citation type="submission" date="2021-08" db="EMBL/GenBank/DDBJ databases">
        <authorList>
            <person name="Misof B."/>
            <person name="Oliver O."/>
            <person name="Podsiadlowski L."/>
            <person name="Donath A."/>
            <person name="Peters R."/>
            <person name="Mayer C."/>
            <person name="Rust J."/>
            <person name="Gunkel S."/>
            <person name="Lesny P."/>
            <person name="Martin S."/>
            <person name="Oeyen J.P."/>
            <person name="Petersen M."/>
            <person name="Panagiotis P."/>
            <person name="Wilbrandt J."/>
            <person name="Tanja T."/>
        </authorList>
    </citation>
    <scope>NUCLEOTIDE SEQUENCE</scope>
    <source>
        <strain evidence="10">GBR_01_08_01A</strain>
        <tissue evidence="10">Thorax + abdomen</tissue>
    </source>
</reference>
<feature type="compositionally biased region" description="Acidic residues" evidence="9">
    <location>
        <begin position="176"/>
        <end position="186"/>
    </location>
</feature>
<comment type="caution">
    <text evidence="10">The sequence shown here is derived from an EMBL/GenBank/DDBJ whole genome shotgun (WGS) entry which is preliminary data.</text>
</comment>
<dbReference type="InterPro" id="IPR009000">
    <property type="entry name" value="Transl_B-barrel_sf"/>
</dbReference>
<accession>A0AAD9RXX7</accession>
<dbReference type="GO" id="GO:0043489">
    <property type="term" value="P:RNA stabilization"/>
    <property type="evidence" value="ECO:0007669"/>
    <property type="project" value="UniProtKB-ARBA"/>
</dbReference>
<evidence type="ECO:0000256" key="9">
    <source>
        <dbReference type="SAM" id="MobiDB-lite"/>
    </source>
</evidence>
<dbReference type="SUPFAM" id="SSF50447">
    <property type="entry name" value="Translation proteins"/>
    <property type="match status" value="1"/>
</dbReference>
<dbReference type="InterPro" id="IPR040309">
    <property type="entry name" value="Naf1"/>
</dbReference>
<keyword evidence="11" id="KW-1185">Reference proteome</keyword>
<evidence type="ECO:0000256" key="3">
    <source>
        <dbReference type="ARBA" id="ARBA00021438"/>
    </source>
</evidence>
<gene>
    <name evidence="10" type="ORF">KPH14_004037</name>
</gene>
<feature type="compositionally biased region" description="Polar residues" evidence="9">
    <location>
        <begin position="473"/>
        <end position="498"/>
    </location>
</feature>
<dbReference type="GO" id="GO:0003723">
    <property type="term" value="F:RNA binding"/>
    <property type="evidence" value="ECO:0007669"/>
    <property type="project" value="UniProtKB-KW"/>
</dbReference>
<keyword evidence="4" id="KW-0690">Ribosome biogenesis</keyword>
<keyword evidence="7" id="KW-0694">RNA-binding</keyword>
<feature type="compositionally biased region" description="Polar residues" evidence="9">
    <location>
        <begin position="396"/>
        <end position="412"/>
    </location>
</feature>
<evidence type="ECO:0000256" key="4">
    <source>
        <dbReference type="ARBA" id="ARBA00022517"/>
    </source>
</evidence>
<keyword evidence="5" id="KW-0698">rRNA processing</keyword>
<reference evidence="10" key="2">
    <citation type="journal article" date="2023" name="Commun. Biol.">
        <title>Intrasexual cuticular hydrocarbon dimorphism in a wasp sheds light on hydrocarbon biosynthesis genes in Hymenoptera.</title>
        <authorList>
            <person name="Moris V.C."/>
            <person name="Podsiadlowski L."/>
            <person name="Martin S."/>
            <person name="Oeyen J.P."/>
            <person name="Donath A."/>
            <person name="Petersen M."/>
            <person name="Wilbrandt J."/>
            <person name="Misof B."/>
            <person name="Liedtke D."/>
            <person name="Thamm M."/>
            <person name="Scheiner R."/>
            <person name="Schmitt T."/>
            <person name="Niehuis O."/>
        </authorList>
    </citation>
    <scope>NUCLEOTIDE SEQUENCE</scope>
    <source>
        <strain evidence="10">GBR_01_08_01A</strain>
    </source>
</reference>
<organism evidence="10 11">
    <name type="scientific">Odynerus spinipes</name>
    <dbReference type="NCBI Taxonomy" id="1348599"/>
    <lineage>
        <taxon>Eukaryota</taxon>
        <taxon>Metazoa</taxon>
        <taxon>Ecdysozoa</taxon>
        <taxon>Arthropoda</taxon>
        <taxon>Hexapoda</taxon>
        <taxon>Insecta</taxon>
        <taxon>Pterygota</taxon>
        <taxon>Neoptera</taxon>
        <taxon>Endopterygota</taxon>
        <taxon>Hymenoptera</taxon>
        <taxon>Apocrita</taxon>
        <taxon>Aculeata</taxon>
        <taxon>Vespoidea</taxon>
        <taxon>Vespidae</taxon>
        <taxon>Eumeninae</taxon>
        <taxon>Odynerus</taxon>
    </lineage>
</organism>
<evidence type="ECO:0000256" key="6">
    <source>
        <dbReference type="ARBA" id="ARBA00022553"/>
    </source>
</evidence>
<evidence type="ECO:0000256" key="1">
    <source>
        <dbReference type="ARBA" id="ARBA00004123"/>
    </source>
</evidence>
<sequence length="582" mass="66124">MDDISKKMNCQKSTSAIQDMEVIIVYESTLRSEINENKSVSQTDCNNLENKDQREFFDTDKHVNSIAKNSDNDNIDVQNTNPEIISENTNDLGNYSSTTHKDEILSHKMPENCNKTTSSLSAIAIEYNSDTDTEDSTRVDATQNFKLNKSDSNDSIEVLYEGSKSEYRTKEKESSSSEDSDSDSDSSSDSSDSSDSSIIITSDDSDDSSEVNRNNKNNKGRPKERELKSELDDLPPIEDLKISVSEDSCDPMGEVAWTVEQLVVVRPTVGKPTLNLDTVLFIDKGKRALGKIFDVFGQVSDPHYCVRFNSSEHIKENEIKVGMTVYYCPNTPYTSLVFMHELTKMKASDAVGDDETPDFSDDEEERRYYENLKQNQAKEIIHSEENVPRKRRRKSTSTWQSNHPWNRNTVAQNYKGRKPHDRNNDSSIHPTTYNSHNSWSWSSSAYQNDSNYLPHFQQMHSANNGLYGHMPYSDNSQVNSTNQDPNNSKKYNFNSQHRNSSKDRLPILSPDAPFGIHPGFEPSLPVRVNRHNTFLSPNARFPHTNMYWQSQSSHVTSPWPLFSPPPPPPPPPPAENNHDTFQ</sequence>
<dbReference type="GO" id="GO:0006364">
    <property type="term" value="P:rRNA processing"/>
    <property type="evidence" value="ECO:0007669"/>
    <property type="project" value="UniProtKB-KW"/>
</dbReference>
<evidence type="ECO:0000256" key="5">
    <source>
        <dbReference type="ARBA" id="ARBA00022552"/>
    </source>
</evidence>
<evidence type="ECO:0000313" key="11">
    <source>
        <dbReference type="Proteomes" id="UP001258017"/>
    </source>
</evidence>
<dbReference type="PANTHER" id="PTHR31633:SF1">
    <property type="entry name" value="H_ACA RIBONUCLEOPROTEIN COMPLEX NON-CORE SUBUNIT NAF1"/>
    <property type="match status" value="1"/>
</dbReference>
<dbReference type="InterPro" id="IPR007504">
    <property type="entry name" value="H/ACA_rnp_Gar1/Naf1"/>
</dbReference>
<comment type="similarity">
    <text evidence="2">Belongs to the NAF1 family.</text>
</comment>
<dbReference type="GO" id="GO:0005732">
    <property type="term" value="C:sno(s)RNA-containing ribonucleoprotein complex"/>
    <property type="evidence" value="ECO:0007669"/>
    <property type="project" value="InterPro"/>
</dbReference>
<dbReference type="GO" id="GO:0005634">
    <property type="term" value="C:nucleus"/>
    <property type="evidence" value="ECO:0007669"/>
    <property type="project" value="UniProtKB-SubCell"/>
</dbReference>
<evidence type="ECO:0000256" key="2">
    <source>
        <dbReference type="ARBA" id="ARBA00009801"/>
    </source>
</evidence>
<dbReference type="Pfam" id="PF04410">
    <property type="entry name" value="Gar1"/>
    <property type="match status" value="1"/>
</dbReference>
<feature type="region of interest" description="Disordered" evidence="9">
    <location>
        <begin position="372"/>
        <end position="431"/>
    </location>
</feature>
<dbReference type="InterPro" id="IPR038664">
    <property type="entry name" value="Gar1/Naf1_Cbf5-bd_sf"/>
</dbReference>
<proteinExistence type="inferred from homology"/>
<dbReference type="Gene3D" id="2.40.10.230">
    <property type="entry name" value="Probable tRNA pseudouridine synthase domain"/>
    <property type="match status" value="1"/>
</dbReference>
<comment type="subcellular location">
    <subcellularLocation>
        <location evidence="1">Nucleus</location>
    </subcellularLocation>
</comment>
<name>A0AAD9RXX7_9HYME</name>
<feature type="region of interest" description="Disordered" evidence="9">
    <location>
        <begin position="554"/>
        <end position="582"/>
    </location>
</feature>
<evidence type="ECO:0000256" key="7">
    <source>
        <dbReference type="ARBA" id="ARBA00022884"/>
    </source>
</evidence>
<dbReference type="GO" id="GO:0001522">
    <property type="term" value="P:pseudouridine synthesis"/>
    <property type="evidence" value="ECO:0007669"/>
    <property type="project" value="InterPro"/>
</dbReference>
<feature type="compositionally biased region" description="Basic and acidic residues" evidence="9">
    <location>
        <begin position="163"/>
        <end position="175"/>
    </location>
</feature>
<dbReference type="FunFam" id="2.40.10.230:FF:000002">
    <property type="entry name" value="H/ACA ribonucleoprotein complex non-core subunit NAF1"/>
    <property type="match status" value="1"/>
</dbReference>
<feature type="region of interest" description="Disordered" evidence="9">
    <location>
        <begin position="466"/>
        <end position="504"/>
    </location>
</feature>
<feature type="compositionally biased region" description="Pro residues" evidence="9">
    <location>
        <begin position="561"/>
        <end position="574"/>
    </location>
</feature>
<dbReference type="PANTHER" id="PTHR31633">
    <property type="entry name" value="H/ACA RIBONUCLEOPROTEIN COMPLEX NON-CORE SUBUNIT NAF1"/>
    <property type="match status" value="1"/>
</dbReference>
<feature type="region of interest" description="Disordered" evidence="9">
    <location>
        <begin position="159"/>
        <end position="232"/>
    </location>
</feature>
<dbReference type="AlphaFoldDB" id="A0AAD9RXX7"/>
<dbReference type="EMBL" id="JAIFRP010000006">
    <property type="protein sequence ID" value="KAK2587951.1"/>
    <property type="molecule type" value="Genomic_DNA"/>
</dbReference>